<feature type="compositionally biased region" description="Basic and acidic residues" evidence="6">
    <location>
        <begin position="230"/>
        <end position="260"/>
    </location>
</feature>
<dbReference type="GO" id="GO:0003712">
    <property type="term" value="F:transcription coregulator activity"/>
    <property type="evidence" value="ECO:0007669"/>
    <property type="project" value="TreeGrafter"/>
</dbReference>
<keyword evidence="1 5" id="KW-0479">Metal-binding</keyword>
<feature type="compositionally biased region" description="Polar residues" evidence="6">
    <location>
        <begin position="270"/>
        <end position="279"/>
    </location>
</feature>
<keyword evidence="3 5" id="KW-0862">Zinc</keyword>
<organism evidence="8 9">
    <name type="scientific">Sphaerobolus stellatus (strain SS14)</name>
    <dbReference type="NCBI Taxonomy" id="990650"/>
    <lineage>
        <taxon>Eukaryota</taxon>
        <taxon>Fungi</taxon>
        <taxon>Dikarya</taxon>
        <taxon>Basidiomycota</taxon>
        <taxon>Agaricomycotina</taxon>
        <taxon>Agaricomycetes</taxon>
        <taxon>Phallomycetidae</taxon>
        <taxon>Geastrales</taxon>
        <taxon>Sphaerobolaceae</taxon>
        <taxon>Sphaerobolus</taxon>
    </lineage>
</organism>
<evidence type="ECO:0000256" key="5">
    <source>
        <dbReference type="PROSITE-ProRule" id="PRU00125"/>
    </source>
</evidence>
<accession>A0A0C9VEA4</accession>
<dbReference type="GO" id="GO:0046872">
    <property type="term" value="F:metal ion binding"/>
    <property type="evidence" value="ECO:0007669"/>
    <property type="project" value="UniProtKB-KW"/>
</dbReference>
<evidence type="ECO:0000256" key="3">
    <source>
        <dbReference type="ARBA" id="ARBA00022833"/>
    </source>
</evidence>
<reference evidence="8 9" key="1">
    <citation type="submission" date="2014-06" db="EMBL/GenBank/DDBJ databases">
        <title>Evolutionary Origins and Diversification of the Mycorrhizal Mutualists.</title>
        <authorList>
            <consortium name="DOE Joint Genome Institute"/>
            <consortium name="Mycorrhizal Genomics Consortium"/>
            <person name="Kohler A."/>
            <person name="Kuo A."/>
            <person name="Nagy L.G."/>
            <person name="Floudas D."/>
            <person name="Copeland A."/>
            <person name="Barry K.W."/>
            <person name="Cichocki N."/>
            <person name="Veneault-Fourrey C."/>
            <person name="LaButti K."/>
            <person name="Lindquist E.A."/>
            <person name="Lipzen A."/>
            <person name="Lundell T."/>
            <person name="Morin E."/>
            <person name="Murat C."/>
            <person name="Riley R."/>
            <person name="Ohm R."/>
            <person name="Sun H."/>
            <person name="Tunlid A."/>
            <person name="Henrissat B."/>
            <person name="Grigoriev I.V."/>
            <person name="Hibbett D.S."/>
            <person name="Martin F."/>
        </authorList>
    </citation>
    <scope>NUCLEOTIDE SEQUENCE [LARGE SCALE GENOMIC DNA]</scope>
    <source>
        <strain evidence="8 9">SS14</strain>
    </source>
</reference>
<keyword evidence="9" id="KW-1185">Reference proteome</keyword>
<evidence type="ECO:0000256" key="1">
    <source>
        <dbReference type="ARBA" id="ARBA00022723"/>
    </source>
</evidence>
<dbReference type="AlphaFoldDB" id="A0A0C9VEA4"/>
<dbReference type="HOGENOM" id="CLU_998081_0_0_1"/>
<dbReference type="GO" id="GO:0005634">
    <property type="term" value="C:nucleus"/>
    <property type="evidence" value="ECO:0007669"/>
    <property type="project" value="TreeGrafter"/>
</dbReference>
<feature type="region of interest" description="Disordered" evidence="6">
    <location>
        <begin position="212"/>
        <end position="279"/>
    </location>
</feature>
<dbReference type="Proteomes" id="UP000054279">
    <property type="component" value="Unassembled WGS sequence"/>
</dbReference>
<evidence type="ECO:0000256" key="4">
    <source>
        <dbReference type="ARBA" id="ARBA00023038"/>
    </source>
</evidence>
<dbReference type="InterPro" id="IPR001781">
    <property type="entry name" value="Znf_LIM"/>
</dbReference>
<name>A0A0C9VEA4_SPHS4</name>
<dbReference type="Gene3D" id="2.10.110.10">
    <property type="entry name" value="Cysteine Rich Protein"/>
    <property type="match status" value="2"/>
</dbReference>
<dbReference type="SUPFAM" id="SSF57716">
    <property type="entry name" value="Glucocorticoid receptor-like (DNA-binding domain)"/>
    <property type="match status" value="2"/>
</dbReference>
<dbReference type="PANTHER" id="PTHR24205:SF16">
    <property type="entry name" value="GH01042P-RELATED"/>
    <property type="match status" value="1"/>
</dbReference>
<evidence type="ECO:0000256" key="6">
    <source>
        <dbReference type="SAM" id="MobiDB-lite"/>
    </source>
</evidence>
<keyword evidence="2" id="KW-0677">Repeat</keyword>
<protein>
    <recommendedName>
        <fullName evidence="7">LIM zinc-binding domain-containing protein</fullName>
    </recommendedName>
</protein>
<keyword evidence="4 5" id="KW-0440">LIM domain</keyword>
<evidence type="ECO:0000256" key="2">
    <source>
        <dbReference type="ARBA" id="ARBA00022737"/>
    </source>
</evidence>
<dbReference type="SMART" id="SM00132">
    <property type="entry name" value="LIM"/>
    <property type="match status" value="2"/>
</dbReference>
<evidence type="ECO:0000313" key="8">
    <source>
        <dbReference type="EMBL" id="KIJ35746.1"/>
    </source>
</evidence>
<dbReference type="PROSITE" id="PS00478">
    <property type="entry name" value="LIM_DOMAIN_1"/>
    <property type="match status" value="1"/>
</dbReference>
<dbReference type="PROSITE" id="PS50023">
    <property type="entry name" value="LIM_DOMAIN_2"/>
    <property type="match status" value="1"/>
</dbReference>
<feature type="region of interest" description="Disordered" evidence="6">
    <location>
        <begin position="1"/>
        <end position="41"/>
    </location>
</feature>
<dbReference type="EMBL" id="KN837185">
    <property type="protein sequence ID" value="KIJ35746.1"/>
    <property type="molecule type" value="Genomic_DNA"/>
</dbReference>
<evidence type="ECO:0000313" key="9">
    <source>
        <dbReference type="Proteomes" id="UP000054279"/>
    </source>
</evidence>
<evidence type="ECO:0000259" key="7">
    <source>
        <dbReference type="PROSITE" id="PS50023"/>
    </source>
</evidence>
<gene>
    <name evidence="8" type="ORF">M422DRAFT_180355</name>
</gene>
<dbReference type="OrthoDB" id="1112565at2759"/>
<dbReference type="PANTHER" id="PTHR24205">
    <property type="entry name" value="FOUR AND A HALF LIM DOMAINS PROTEIN"/>
    <property type="match status" value="1"/>
</dbReference>
<sequence>MPRRSHTNPTVSVSPRDNGAAAIRSVSDAKATRRKHDDTHGKSSTAVCVRCELTIDKWIKLDPGPGVLCERCWKNMYLPKCRRCNKPIEKAAVYASDGQLKGKYHPECFNCAVCNRPFPDKSFYVYDGQPLCSFHYAEANRSLCSREQCGKPIEGPCAIAWNGEKYHPGCMSCQWNGEYGDEHCTVVLGEEYWEVDGTMLCDRHGARYEMQLSGSGSSNGGSEYGGKGRRSGETRRSHESERRSGGSKGSQERMRDEKGAKARKRVTRLINLTSGGLGF</sequence>
<dbReference type="Pfam" id="PF00412">
    <property type="entry name" value="LIM"/>
    <property type="match status" value="1"/>
</dbReference>
<feature type="domain" description="LIM zinc-binding" evidence="7">
    <location>
        <begin position="79"/>
        <end position="142"/>
    </location>
</feature>
<dbReference type="GO" id="GO:0030695">
    <property type="term" value="F:GTPase regulator activity"/>
    <property type="evidence" value="ECO:0007669"/>
    <property type="project" value="UniProtKB-ARBA"/>
</dbReference>
<proteinExistence type="predicted"/>